<name>A0A2T2NIP0_CORCC</name>
<dbReference type="InterPro" id="IPR038883">
    <property type="entry name" value="AN11006-like"/>
</dbReference>
<evidence type="ECO:0000259" key="1">
    <source>
        <dbReference type="Pfam" id="PF20150"/>
    </source>
</evidence>
<keyword evidence="3" id="KW-1185">Reference proteome</keyword>
<dbReference type="PANTHER" id="PTHR42085">
    <property type="entry name" value="F-BOX DOMAIN-CONTAINING PROTEIN"/>
    <property type="match status" value="1"/>
</dbReference>
<dbReference type="Pfam" id="PF20150">
    <property type="entry name" value="2EXR"/>
    <property type="match status" value="1"/>
</dbReference>
<dbReference type="STRING" id="1448308.A0A2T2NIP0"/>
<feature type="domain" description="2EXR" evidence="1">
    <location>
        <begin position="44"/>
        <end position="114"/>
    </location>
</feature>
<dbReference type="OrthoDB" id="5272396at2759"/>
<evidence type="ECO:0000313" key="2">
    <source>
        <dbReference type="EMBL" id="PSN65126.1"/>
    </source>
</evidence>
<proteinExistence type="predicted"/>
<reference evidence="2 3" key="1">
    <citation type="journal article" date="2018" name="Front. Microbiol.">
        <title>Genome-Wide Analysis of Corynespora cassiicola Leaf Fall Disease Putative Effectors.</title>
        <authorList>
            <person name="Lopez D."/>
            <person name="Ribeiro S."/>
            <person name="Label P."/>
            <person name="Fumanal B."/>
            <person name="Venisse J.S."/>
            <person name="Kohler A."/>
            <person name="de Oliveira R.R."/>
            <person name="Labutti K."/>
            <person name="Lipzen A."/>
            <person name="Lail K."/>
            <person name="Bauer D."/>
            <person name="Ohm R.A."/>
            <person name="Barry K.W."/>
            <person name="Spatafora J."/>
            <person name="Grigoriev I.V."/>
            <person name="Martin F.M."/>
            <person name="Pujade-Renaud V."/>
        </authorList>
    </citation>
    <scope>NUCLEOTIDE SEQUENCE [LARGE SCALE GENOMIC DNA]</scope>
    <source>
        <strain evidence="2 3">Philippines</strain>
    </source>
</reference>
<dbReference type="InterPro" id="IPR045518">
    <property type="entry name" value="2EXR"/>
</dbReference>
<evidence type="ECO:0000313" key="3">
    <source>
        <dbReference type="Proteomes" id="UP000240883"/>
    </source>
</evidence>
<dbReference type="Proteomes" id="UP000240883">
    <property type="component" value="Unassembled WGS sequence"/>
</dbReference>
<sequence>MPKVKAYTKQEIEQLKEQYLCSRFSRLQYEPMHDRKQIGEPFPFFSLPTELRLQVYKHVLIQPRPIELWPHGLDNTFKECQELRKETIYTYARTTQCTLTLLRVCKRIHAEASQTFYGDNEFRFTGINGWMVCRAWLHTIGHFNASFITDISLHVPFPGVDYLLFPKDDNQLRGELIHFYRGRLWYSFKKQVEGFGLRIPPKWGYDACVREVVDVLARSNVKVVRMVLPGTYYVNHRLDPSPMNTPGFYWNILRKLKERVDRDRERKGMTGMRLGFLLLKNRFQRDIPTVFLWTKPWLKSYTGECKRLLKEIEGRNWISGVEYGVQDWTIGYRVVSKEECEFLVGKEAMIRDERVEEWWLGTTE</sequence>
<accession>A0A2T2NIP0</accession>
<gene>
    <name evidence="2" type="ORF">BS50DRAFT_635938</name>
</gene>
<dbReference type="AlphaFoldDB" id="A0A2T2NIP0"/>
<organism evidence="2 3">
    <name type="scientific">Corynespora cassiicola Philippines</name>
    <dbReference type="NCBI Taxonomy" id="1448308"/>
    <lineage>
        <taxon>Eukaryota</taxon>
        <taxon>Fungi</taxon>
        <taxon>Dikarya</taxon>
        <taxon>Ascomycota</taxon>
        <taxon>Pezizomycotina</taxon>
        <taxon>Dothideomycetes</taxon>
        <taxon>Pleosporomycetidae</taxon>
        <taxon>Pleosporales</taxon>
        <taxon>Corynesporascaceae</taxon>
        <taxon>Corynespora</taxon>
    </lineage>
</organism>
<dbReference type="PANTHER" id="PTHR42085:SF2">
    <property type="entry name" value="F-BOX DOMAIN-CONTAINING PROTEIN"/>
    <property type="match status" value="1"/>
</dbReference>
<protein>
    <recommendedName>
        <fullName evidence="1">2EXR domain-containing protein</fullName>
    </recommendedName>
</protein>
<dbReference type="EMBL" id="KZ678137">
    <property type="protein sequence ID" value="PSN65126.1"/>
    <property type="molecule type" value="Genomic_DNA"/>
</dbReference>